<evidence type="ECO:0000259" key="6">
    <source>
        <dbReference type="Pfam" id="PF04116"/>
    </source>
</evidence>
<evidence type="ECO:0000313" key="7">
    <source>
        <dbReference type="EMBL" id="LAA44790.1"/>
    </source>
</evidence>
<dbReference type="EMBL" id="IACJ01067054">
    <property type="protein sequence ID" value="LAA44790.1"/>
    <property type="molecule type" value="Transcribed_RNA"/>
</dbReference>
<evidence type="ECO:0000256" key="4">
    <source>
        <dbReference type="ARBA" id="ARBA00023136"/>
    </source>
</evidence>
<dbReference type="PANTHER" id="PTHR11863">
    <property type="entry name" value="STEROL DESATURASE"/>
    <property type="match status" value="1"/>
</dbReference>
<dbReference type="GO" id="GO:0005506">
    <property type="term" value="F:iron ion binding"/>
    <property type="evidence" value="ECO:0007669"/>
    <property type="project" value="InterPro"/>
</dbReference>
<feature type="transmembrane region" description="Helical" evidence="5">
    <location>
        <begin position="49"/>
        <end position="76"/>
    </location>
</feature>
<evidence type="ECO:0000256" key="5">
    <source>
        <dbReference type="SAM" id="Phobius"/>
    </source>
</evidence>
<evidence type="ECO:0000256" key="2">
    <source>
        <dbReference type="ARBA" id="ARBA00022692"/>
    </source>
</evidence>
<feature type="domain" description="Fatty acid hydroxylase" evidence="6">
    <location>
        <begin position="144"/>
        <end position="274"/>
    </location>
</feature>
<dbReference type="GO" id="GO:0016491">
    <property type="term" value="F:oxidoreductase activity"/>
    <property type="evidence" value="ECO:0007669"/>
    <property type="project" value="InterPro"/>
</dbReference>
<evidence type="ECO:0000256" key="1">
    <source>
        <dbReference type="ARBA" id="ARBA00004370"/>
    </source>
</evidence>
<dbReference type="Pfam" id="PF04116">
    <property type="entry name" value="FA_hydroxylase"/>
    <property type="match status" value="1"/>
</dbReference>
<protein>
    <recommendedName>
        <fullName evidence="6">Fatty acid hydroxylase domain-containing protein</fullName>
    </recommendedName>
</protein>
<dbReference type="GO" id="GO:0008610">
    <property type="term" value="P:lipid biosynthetic process"/>
    <property type="evidence" value="ECO:0007669"/>
    <property type="project" value="InterPro"/>
</dbReference>
<evidence type="ECO:0000256" key="3">
    <source>
        <dbReference type="ARBA" id="ARBA00022989"/>
    </source>
</evidence>
<sequence length="297" mass="35626">MMNNNSSEILHSAYLAVGYVDSLLPENPLQQPFKNAWTYMLDNYNKFQIAVWGSLLAHELFFFLICIPGFVFQFIPYMKKYKIQQDRPETWAGQWKCFKTLMFNHFCIQLPLILGTHYFTEYFNIPFDWETMPRWFLILARCFGCAVIEDTWHYFLHRLLHHKRIYKYIHKIHHEFLAPFGMQAEYAHPLETIILGTGFFIGIIVFCNHVILLYAWLICRLIETIDVHSGYDIPLNPLHFLPFYAGSRFHDFHHMNFTGNYASTFTWWDKLFATDSQYNSYKEKMKKQKDTVEKKME</sequence>
<name>A0A2D4FBC5_MICCO</name>
<keyword evidence="4 5" id="KW-0472">Membrane</keyword>
<dbReference type="InterPro" id="IPR006694">
    <property type="entry name" value="Fatty_acid_hydroxylase"/>
</dbReference>
<reference evidence="7" key="2">
    <citation type="submission" date="2017-11" db="EMBL/GenBank/DDBJ databases">
        <title>Coralsnake Venomics: Analyses of Venom Gland Transcriptomes and Proteomes of Six Brazilian Taxa.</title>
        <authorList>
            <person name="Aird S.D."/>
            <person name="Jorge da Silva N."/>
            <person name="Qiu L."/>
            <person name="Villar-Briones A."/>
            <person name="Aparecida-Saddi V."/>
            <person name="Campos-Telles M.P."/>
            <person name="Grau M."/>
            <person name="Mikheyev A.S."/>
        </authorList>
    </citation>
    <scope>NUCLEOTIDE SEQUENCE</scope>
    <source>
        <tissue evidence="7">Venom_gland</tissue>
    </source>
</reference>
<feature type="transmembrane region" description="Helical" evidence="5">
    <location>
        <begin position="97"/>
        <end position="115"/>
    </location>
</feature>
<dbReference type="InterPro" id="IPR050307">
    <property type="entry name" value="Sterol_Desaturase_Related"/>
</dbReference>
<dbReference type="GO" id="GO:0016020">
    <property type="term" value="C:membrane"/>
    <property type="evidence" value="ECO:0007669"/>
    <property type="project" value="UniProtKB-SubCell"/>
</dbReference>
<feature type="transmembrane region" description="Helical" evidence="5">
    <location>
        <begin position="135"/>
        <end position="156"/>
    </location>
</feature>
<accession>A0A2D4FBC5</accession>
<keyword evidence="2 5" id="KW-0812">Transmembrane</keyword>
<proteinExistence type="predicted"/>
<keyword evidence="3 5" id="KW-1133">Transmembrane helix</keyword>
<dbReference type="AlphaFoldDB" id="A0A2D4FBC5"/>
<comment type="subcellular location">
    <subcellularLocation>
        <location evidence="1">Membrane</location>
    </subcellularLocation>
</comment>
<feature type="transmembrane region" description="Helical" evidence="5">
    <location>
        <begin position="192"/>
        <end position="217"/>
    </location>
</feature>
<reference evidence="7" key="1">
    <citation type="submission" date="2017-07" db="EMBL/GenBank/DDBJ databases">
        <authorList>
            <person name="Mikheyev A."/>
            <person name="Grau M."/>
        </authorList>
    </citation>
    <scope>NUCLEOTIDE SEQUENCE</scope>
    <source>
        <tissue evidence="7">Venom_gland</tissue>
    </source>
</reference>
<organism evidence="7">
    <name type="scientific">Micrurus corallinus</name>
    <name type="common">Brazilian coral snake</name>
    <dbReference type="NCBI Taxonomy" id="54390"/>
    <lineage>
        <taxon>Eukaryota</taxon>
        <taxon>Metazoa</taxon>
        <taxon>Chordata</taxon>
        <taxon>Craniata</taxon>
        <taxon>Vertebrata</taxon>
        <taxon>Euteleostomi</taxon>
        <taxon>Lepidosauria</taxon>
        <taxon>Squamata</taxon>
        <taxon>Bifurcata</taxon>
        <taxon>Unidentata</taxon>
        <taxon>Episquamata</taxon>
        <taxon>Toxicofera</taxon>
        <taxon>Serpentes</taxon>
        <taxon>Colubroidea</taxon>
        <taxon>Elapidae</taxon>
        <taxon>Elapinae</taxon>
        <taxon>Micrurus</taxon>
    </lineage>
</organism>